<keyword evidence="2" id="KW-1185">Reference proteome</keyword>
<organism evidence="1 2">
    <name type="scientific">Funneliformis geosporum</name>
    <dbReference type="NCBI Taxonomy" id="1117311"/>
    <lineage>
        <taxon>Eukaryota</taxon>
        <taxon>Fungi</taxon>
        <taxon>Fungi incertae sedis</taxon>
        <taxon>Mucoromycota</taxon>
        <taxon>Glomeromycotina</taxon>
        <taxon>Glomeromycetes</taxon>
        <taxon>Glomerales</taxon>
        <taxon>Glomeraceae</taxon>
        <taxon>Funneliformis</taxon>
    </lineage>
</organism>
<dbReference type="Proteomes" id="UP001153678">
    <property type="component" value="Unassembled WGS sequence"/>
</dbReference>
<proteinExistence type="predicted"/>
<evidence type="ECO:0000313" key="2">
    <source>
        <dbReference type="Proteomes" id="UP001153678"/>
    </source>
</evidence>
<name>A0A9W4T692_9GLOM</name>
<dbReference type="EMBL" id="CAMKVN010010370">
    <property type="protein sequence ID" value="CAI2194048.1"/>
    <property type="molecule type" value="Genomic_DNA"/>
</dbReference>
<sequence>MDLLLHYQLIQRLFLCIKYQKNKKNLGILDCLNDEMAIDLLYVCKGPSIGCHLELLEIRYYDRITNTNFISVFQLKAPALSYMLADSGRNYYGDDDESKMIVGDGARMIAMYKLFRK</sequence>
<comment type="caution">
    <text evidence="1">The sequence shown here is derived from an EMBL/GenBank/DDBJ whole genome shotgun (WGS) entry which is preliminary data.</text>
</comment>
<protein>
    <submittedName>
        <fullName evidence="1">16029_t:CDS:1</fullName>
    </submittedName>
</protein>
<accession>A0A9W4T692</accession>
<gene>
    <name evidence="1" type="ORF">FWILDA_LOCUS16381</name>
</gene>
<feature type="non-terminal residue" evidence="1">
    <location>
        <position position="117"/>
    </location>
</feature>
<reference evidence="1" key="1">
    <citation type="submission" date="2022-08" db="EMBL/GenBank/DDBJ databases">
        <authorList>
            <person name="Kallberg Y."/>
            <person name="Tangrot J."/>
            <person name="Rosling A."/>
        </authorList>
    </citation>
    <scope>NUCLEOTIDE SEQUENCE</scope>
    <source>
        <strain evidence="1">Wild A</strain>
    </source>
</reference>
<dbReference type="AlphaFoldDB" id="A0A9W4T692"/>
<evidence type="ECO:0000313" key="1">
    <source>
        <dbReference type="EMBL" id="CAI2194048.1"/>
    </source>
</evidence>